<protein>
    <recommendedName>
        <fullName evidence="4">4-aminobutyrate aminotransferase</fullName>
    </recommendedName>
</protein>
<keyword evidence="3" id="KW-1185">Reference proteome</keyword>
<dbReference type="EMBL" id="JAUFPX010000002">
    <property type="protein sequence ID" value="MDN3589657.1"/>
    <property type="molecule type" value="Genomic_DNA"/>
</dbReference>
<keyword evidence="1" id="KW-0732">Signal</keyword>
<reference evidence="3" key="1">
    <citation type="journal article" date="2019" name="Int. J. Syst. Evol. Microbiol.">
        <title>The Global Catalogue of Microorganisms (GCM) 10K type strain sequencing project: providing services to taxonomists for standard genome sequencing and annotation.</title>
        <authorList>
            <consortium name="The Broad Institute Genomics Platform"/>
            <consortium name="The Broad Institute Genome Sequencing Center for Infectious Disease"/>
            <person name="Wu L."/>
            <person name="Ma J."/>
        </authorList>
    </citation>
    <scope>NUCLEOTIDE SEQUENCE [LARGE SCALE GENOMIC DNA]</scope>
    <source>
        <strain evidence="3">CECT 7069</strain>
    </source>
</reference>
<evidence type="ECO:0000313" key="2">
    <source>
        <dbReference type="EMBL" id="MDN3589657.1"/>
    </source>
</evidence>
<proteinExistence type="predicted"/>
<sequence>MPGFTSKSSQGLFLAAALFAAPAAQAQGADNPDSVKSPVSVAPGKAVQIAVLNPLKRDCSPGAAPALRVPGLPQHGRVIATTASIATGKKNRCPDQKVSGQVVVYQANANYSGPDEVRIEVETADGEVRRATIRIDVTPSGGLPAGQQRL</sequence>
<gene>
    <name evidence="2" type="ORF">QWZ12_03420</name>
</gene>
<evidence type="ECO:0000256" key="1">
    <source>
        <dbReference type="SAM" id="SignalP"/>
    </source>
</evidence>
<feature type="chain" id="PRO_5046430835" description="4-aminobutyrate aminotransferase" evidence="1">
    <location>
        <begin position="27"/>
        <end position="150"/>
    </location>
</feature>
<feature type="signal peptide" evidence="1">
    <location>
        <begin position="1"/>
        <end position="26"/>
    </location>
</feature>
<name>A0ABT8BDU4_9HYPH</name>
<organism evidence="2 3">
    <name type="scientific">Methylobacterium adhaesivum</name>
    <dbReference type="NCBI Taxonomy" id="333297"/>
    <lineage>
        <taxon>Bacteria</taxon>
        <taxon>Pseudomonadati</taxon>
        <taxon>Pseudomonadota</taxon>
        <taxon>Alphaproteobacteria</taxon>
        <taxon>Hyphomicrobiales</taxon>
        <taxon>Methylobacteriaceae</taxon>
        <taxon>Methylobacterium</taxon>
    </lineage>
</organism>
<dbReference type="RefSeq" id="WP_238224278.1">
    <property type="nucleotide sequence ID" value="NZ_BPQD01000007.1"/>
</dbReference>
<dbReference type="Proteomes" id="UP001224644">
    <property type="component" value="Unassembled WGS sequence"/>
</dbReference>
<comment type="caution">
    <text evidence="2">The sequence shown here is derived from an EMBL/GenBank/DDBJ whole genome shotgun (WGS) entry which is preliminary data.</text>
</comment>
<evidence type="ECO:0008006" key="4">
    <source>
        <dbReference type="Google" id="ProtNLM"/>
    </source>
</evidence>
<accession>A0ABT8BDU4</accession>
<evidence type="ECO:0000313" key="3">
    <source>
        <dbReference type="Proteomes" id="UP001224644"/>
    </source>
</evidence>